<organism evidence="1 2">
    <name type="scientific">Aspergillus carbonarius (strain ITEM 5010)</name>
    <dbReference type="NCBI Taxonomy" id="602072"/>
    <lineage>
        <taxon>Eukaryota</taxon>
        <taxon>Fungi</taxon>
        <taxon>Dikarya</taxon>
        <taxon>Ascomycota</taxon>
        <taxon>Pezizomycotina</taxon>
        <taxon>Eurotiomycetes</taxon>
        <taxon>Eurotiomycetidae</taxon>
        <taxon>Eurotiales</taxon>
        <taxon>Aspergillaceae</taxon>
        <taxon>Aspergillus</taxon>
        <taxon>Aspergillus subgen. Circumdati</taxon>
    </lineage>
</organism>
<gene>
    <name evidence="1" type="ORF">ASPCADRAFT_166599</name>
</gene>
<dbReference type="OrthoDB" id="2245989at2759"/>
<evidence type="ECO:0000313" key="2">
    <source>
        <dbReference type="Proteomes" id="UP000188318"/>
    </source>
</evidence>
<reference evidence="2" key="1">
    <citation type="journal article" date="2017" name="Genome Biol.">
        <title>Comparative genomics reveals high biological diversity and specific adaptations in the industrially and medically important fungal genus Aspergillus.</title>
        <authorList>
            <person name="de Vries R.P."/>
            <person name="Riley R."/>
            <person name="Wiebenga A."/>
            <person name="Aguilar-Osorio G."/>
            <person name="Amillis S."/>
            <person name="Uchima C.A."/>
            <person name="Anderluh G."/>
            <person name="Asadollahi M."/>
            <person name="Askin M."/>
            <person name="Barry K."/>
            <person name="Battaglia E."/>
            <person name="Bayram O."/>
            <person name="Benocci T."/>
            <person name="Braus-Stromeyer S.A."/>
            <person name="Caldana C."/>
            <person name="Canovas D."/>
            <person name="Cerqueira G.C."/>
            <person name="Chen F."/>
            <person name="Chen W."/>
            <person name="Choi C."/>
            <person name="Clum A."/>
            <person name="Dos Santos R.A."/>
            <person name="Damasio A.R."/>
            <person name="Diallinas G."/>
            <person name="Emri T."/>
            <person name="Fekete E."/>
            <person name="Flipphi M."/>
            <person name="Freyberg S."/>
            <person name="Gallo A."/>
            <person name="Gournas C."/>
            <person name="Habgood R."/>
            <person name="Hainaut M."/>
            <person name="Harispe M.L."/>
            <person name="Henrissat B."/>
            <person name="Hilden K.S."/>
            <person name="Hope R."/>
            <person name="Hossain A."/>
            <person name="Karabika E."/>
            <person name="Karaffa L."/>
            <person name="Karanyi Z."/>
            <person name="Krasevec N."/>
            <person name="Kuo A."/>
            <person name="Kusch H."/>
            <person name="LaButti K."/>
            <person name="Lagendijk E.L."/>
            <person name="Lapidus A."/>
            <person name="Levasseur A."/>
            <person name="Lindquist E."/>
            <person name="Lipzen A."/>
            <person name="Logrieco A.F."/>
            <person name="MacCabe A."/>
            <person name="Maekelae M.R."/>
            <person name="Malavazi I."/>
            <person name="Melin P."/>
            <person name="Meyer V."/>
            <person name="Mielnichuk N."/>
            <person name="Miskei M."/>
            <person name="Molnar A.P."/>
            <person name="Mule G."/>
            <person name="Ngan C.Y."/>
            <person name="Orejas M."/>
            <person name="Orosz E."/>
            <person name="Ouedraogo J.P."/>
            <person name="Overkamp K.M."/>
            <person name="Park H.-S."/>
            <person name="Perrone G."/>
            <person name="Piumi F."/>
            <person name="Punt P.J."/>
            <person name="Ram A.F."/>
            <person name="Ramon A."/>
            <person name="Rauscher S."/>
            <person name="Record E."/>
            <person name="Riano-Pachon D.M."/>
            <person name="Robert V."/>
            <person name="Roehrig J."/>
            <person name="Ruller R."/>
            <person name="Salamov A."/>
            <person name="Salih N.S."/>
            <person name="Samson R.A."/>
            <person name="Sandor E."/>
            <person name="Sanguinetti M."/>
            <person name="Schuetze T."/>
            <person name="Sepcic K."/>
            <person name="Shelest E."/>
            <person name="Sherlock G."/>
            <person name="Sophianopoulou V."/>
            <person name="Squina F.M."/>
            <person name="Sun H."/>
            <person name="Susca A."/>
            <person name="Todd R.B."/>
            <person name="Tsang A."/>
            <person name="Unkles S.E."/>
            <person name="van de Wiele N."/>
            <person name="van Rossen-Uffink D."/>
            <person name="Oliveira J.V."/>
            <person name="Vesth T.C."/>
            <person name="Visser J."/>
            <person name="Yu J.-H."/>
            <person name="Zhou M."/>
            <person name="Andersen M.R."/>
            <person name="Archer D.B."/>
            <person name="Baker S.E."/>
            <person name="Benoit I."/>
            <person name="Brakhage A.A."/>
            <person name="Braus G.H."/>
            <person name="Fischer R."/>
            <person name="Frisvad J.C."/>
            <person name="Goldman G.H."/>
            <person name="Houbraken J."/>
            <person name="Oakley B."/>
            <person name="Pocsi I."/>
            <person name="Scazzocchio C."/>
            <person name="Seiboth B."/>
            <person name="vanKuyk P.A."/>
            <person name="Wortman J."/>
            <person name="Dyer P.S."/>
            <person name="Grigoriev I.V."/>
        </authorList>
    </citation>
    <scope>NUCLEOTIDE SEQUENCE [LARGE SCALE GENOMIC DNA]</scope>
    <source>
        <strain evidence="2">ITEM 5010</strain>
    </source>
</reference>
<accession>A0A1R3RT10</accession>
<evidence type="ECO:0000313" key="1">
    <source>
        <dbReference type="EMBL" id="OOF97597.1"/>
    </source>
</evidence>
<dbReference type="InterPro" id="IPR021833">
    <property type="entry name" value="DUF3425"/>
</dbReference>
<dbReference type="PANTHER" id="PTHR38116:SF1">
    <property type="entry name" value="BZIP DOMAIN-CONTAINING PROTEIN"/>
    <property type="match status" value="1"/>
</dbReference>
<dbReference type="EMBL" id="KV907497">
    <property type="protein sequence ID" value="OOF97597.1"/>
    <property type="molecule type" value="Genomic_DNA"/>
</dbReference>
<dbReference type="STRING" id="602072.A0A1R3RT10"/>
<dbReference type="Proteomes" id="UP000188318">
    <property type="component" value="Unassembled WGS sequence"/>
</dbReference>
<dbReference type="AlphaFoldDB" id="A0A1R3RT10"/>
<keyword evidence="2" id="KW-1185">Reference proteome</keyword>
<dbReference type="Pfam" id="PF11905">
    <property type="entry name" value="DUF3425"/>
    <property type="match status" value="1"/>
</dbReference>
<protein>
    <submittedName>
        <fullName evidence="1">Uncharacterized protein</fullName>
    </submittedName>
</protein>
<dbReference type="VEuPathDB" id="FungiDB:ASPCADRAFT_166599"/>
<proteinExistence type="predicted"/>
<dbReference type="PANTHER" id="PTHR38116">
    <property type="entry name" value="CHROMOSOME 7, WHOLE GENOME SHOTGUN SEQUENCE"/>
    <property type="match status" value="1"/>
</dbReference>
<sequence length="302" mass="34881">MPQQARVRVPNEDWTGIINPIDRRKLQNRLNQRAQSKLTPHFVSIYKTGLRTKQTRKFRCDTTSSHPTSLQLSPTVSHVGPQPVSQDLNIIRNYGLLSILQKNYKLTPPDAIEYMTSFETRALQSYRQGLPNADHLLILSKLNMQRAVSDNIAAMGMTIEWVKDSSTLSIYNSTGPSRSLEAEEALPPSLRPTFIQRTTKHHPWFDVLPFPKIRDNLIMARGSFNERELCRDLMACWDTRNTGAMLLVWGQPWDPMNWEATELFVQKWCWVLRGCPELMVSTNRWREERGEEALQVSPFCNI</sequence>
<name>A0A1R3RT10_ASPC5</name>